<dbReference type="FunFam" id="1.10.472.30:FF:000003">
    <property type="entry name" value="Transcription elongation factor S-II"/>
    <property type="match status" value="1"/>
</dbReference>
<comment type="caution">
    <text evidence="14">The sequence shown here is derived from an EMBL/GenBank/DDBJ whole genome shotgun (WGS) entry which is preliminary data.</text>
</comment>
<reference evidence="14 15" key="1">
    <citation type="submission" date="2019-01" db="EMBL/GenBank/DDBJ databases">
        <title>Genome sequencing of the rare red list fungi Fomitopsis rosea.</title>
        <authorList>
            <person name="Buettner E."/>
            <person name="Kellner H."/>
        </authorList>
    </citation>
    <scope>NUCLEOTIDE SEQUENCE [LARGE SCALE GENOMIC DNA]</scope>
    <source>
        <strain evidence="14 15">DSM 105464</strain>
    </source>
</reference>
<dbReference type="GeneID" id="72003785"/>
<dbReference type="Gene3D" id="1.20.930.10">
    <property type="entry name" value="Conserved domain common to transcription factors TFIIS, elongin A, CRSP70"/>
    <property type="match status" value="1"/>
</dbReference>
<dbReference type="PANTHER" id="PTHR11477:SF0">
    <property type="entry name" value="IP08861P-RELATED"/>
    <property type="match status" value="1"/>
</dbReference>
<comment type="similarity">
    <text evidence="8">Belongs to the TFS-II family.</text>
</comment>
<dbReference type="InterPro" id="IPR035100">
    <property type="entry name" value="TF_IIS-typ"/>
</dbReference>
<dbReference type="SMART" id="SM00509">
    <property type="entry name" value="TFS2N"/>
    <property type="match status" value="1"/>
</dbReference>
<dbReference type="PROSITE" id="PS51321">
    <property type="entry name" value="TFIIS_CENTRAL"/>
    <property type="match status" value="1"/>
</dbReference>
<dbReference type="NCBIfam" id="TIGR01385">
    <property type="entry name" value="TFSII"/>
    <property type="match status" value="1"/>
</dbReference>
<dbReference type="PROSITE" id="PS51133">
    <property type="entry name" value="ZF_TFIIS_2"/>
    <property type="match status" value="1"/>
</dbReference>
<evidence type="ECO:0000256" key="9">
    <source>
        <dbReference type="SAM" id="MobiDB-lite"/>
    </source>
</evidence>
<feature type="domain" description="TFIIS central" evidence="12">
    <location>
        <begin position="149"/>
        <end position="263"/>
    </location>
</feature>
<evidence type="ECO:0000313" key="15">
    <source>
        <dbReference type="Proteomes" id="UP000298390"/>
    </source>
</evidence>
<dbReference type="SUPFAM" id="SSF57783">
    <property type="entry name" value="Zinc beta-ribbon"/>
    <property type="match status" value="1"/>
</dbReference>
<dbReference type="Pfam" id="PF07500">
    <property type="entry name" value="TFIIS_M"/>
    <property type="match status" value="1"/>
</dbReference>
<feature type="compositionally biased region" description="Low complexity" evidence="9">
    <location>
        <begin position="97"/>
        <end position="127"/>
    </location>
</feature>
<dbReference type="Proteomes" id="UP000814176">
    <property type="component" value="Unassembled WGS sequence"/>
</dbReference>
<dbReference type="SUPFAM" id="SSF46942">
    <property type="entry name" value="Elongation factor TFIIS domain 2"/>
    <property type="match status" value="1"/>
</dbReference>
<keyword evidence="13" id="KW-0251">Elongation factor</keyword>
<dbReference type="EMBL" id="JADCUA010000005">
    <property type="protein sequence ID" value="KAH9840171.1"/>
    <property type="molecule type" value="Genomic_DNA"/>
</dbReference>
<keyword evidence="2 8" id="KW-0479">Metal-binding</keyword>
<evidence type="ECO:0000256" key="3">
    <source>
        <dbReference type="ARBA" id="ARBA00022771"/>
    </source>
</evidence>
<evidence type="ECO:0000256" key="2">
    <source>
        <dbReference type="ARBA" id="ARBA00022723"/>
    </source>
</evidence>
<dbReference type="FunFam" id="2.20.25.10:FF:000001">
    <property type="entry name" value="Probable Transcription elongation factor S-II"/>
    <property type="match status" value="1"/>
</dbReference>
<proteinExistence type="inferred from homology"/>
<dbReference type="GO" id="GO:0000977">
    <property type="term" value="F:RNA polymerase II transcription regulatory region sequence-specific DNA binding"/>
    <property type="evidence" value="ECO:0007669"/>
    <property type="project" value="TreeGrafter"/>
</dbReference>
<dbReference type="InterPro" id="IPR003618">
    <property type="entry name" value="TFIIS_cen_dom"/>
</dbReference>
<feature type="domain" description="TFIIS N-terminal" evidence="11">
    <location>
        <begin position="1"/>
        <end position="78"/>
    </location>
</feature>
<dbReference type="CDD" id="cd13749">
    <property type="entry name" value="Zn-ribbon_TFIIS"/>
    <property type="match status" value="1"/>
</dbReference>
<dbReference type="GO" id="GO:0006362">
    <property type="term" value="P:transcription elongation by RNA polymerase I"/>
    <property type="evidence" value="ECO:0007669"/>
    <property type="project" value="TreeGrafter"/>
</dbReference>
<dbReference type="InterPro" id="IPR017923">
    <property type="entry name" value="TFIIS_N"/>
</dbReference>
<dbReference type="Pfam" id="PF01096">
    <property type="entry name" value="Zn_ribbon_TFIIS"/>
    <property type="match status" value="1"/>
</dbReference>
<keyword evidence="8" id="KW-0238">DNA-binding</keyword>
<feature type="compositionally biased region" description="Basic and acidic residues" evidence="9">
    <location>
        <begin position="75"/>
        <end position="85"/>
    </location>
</feature>
<reference evidence="13 16" key="2">
    <citation type="journal article" date="2021" name="Environ. Microbiol.">
        <title>Gene family expansions and transcriptome signatures uncover fungal adaptations to wood decay.</title>
        <authorList>
            <person name="Hage H."/>
            <person name="Miyauchi S."/>
            <person name="Viragh M."/>
            <person name="Drula E."/>
            <person name="Min B."/>
            <person name="Chaduli D."/>
            <person name="Navarro D."/>
            <person name="Favel A."/>
            <person name="Norest M."/>
            <person name="Lesage-Meessen L."/>
            <person name="Balint B."/>
            <person name="Merenyi Z."/>
            <person name="de Eugenio L."/>
            <person name="Morin E."/>
            <person name="Martinez A.T."/>
            <person name="Baldrian P."/>
            <person name="Stursova M."/>
            <person name="Martinez M.J."/>
            <person name="Novotny C."/>
            <person name="Magnuson J.K."/>
            <person name="Spatafora J.W."/>
            <person name="Maurice S."/>
            <person name="Pangilinan J."/>
            <person name="Andreopoulos W."/>
            <person name="LaButti K."/>
            <person name="Hundley H."/>
            <person name="Na H."/>
            <person name="Kuo A."/>
            <person name="Barry K."/>
            <person name="Lipzen A."/>
            <person name="Henrissat B."/>
            <person name="Riley R."/>
            <person name="Ahrendt S."/>
            <person name="Nagy L.G."/>
            <person name="Grigoriev I.V."/>
            <person name="Martin F."/>
            <person name="Rosso M.N."/>
        </authorList>
    </citation>
    <scope>NUCLEOTIDE SEQUENCE [LARGE SCALE GENOMIC DNA]</scope>
    <source>
        <strain evidence="13 16">CIRM-BRFM 1785</strain>
    </source>
</reference>
<dbReference type="InterPro" id="IPR035441">
    <property type="entry name" value="TFIIS/LEDGF_dom_sf"/>
</dbReference>
<evidence type="ECO:0000259" key="10">
    <source>
        <dbReference type="PROSITE" id="PS51133"/>
    </source>
</evidence>
<dbReference type="EMBL" id="SEKV01000017">
    <property type="protein sequence ID" value="TFY69057.1"/>
    <property type="molecule type" value="Genomic_DNA"/>
</dbReference>
<evidence type="ECO:0000256" key="8">
    <source>
        <dbReference type="RuleBase" id="RU368078"/>
    </source>
</evidence>
<dbReference type="PROSITE" id="PS51319">
    <property type="entry name" value="TFIIS_N"/>
    <property type="match status" value="1"/>
</dbReference>
<evidence type="ECO:0000313" key="16">
    <source>
        <dbReference type="Proteomes" id="UP000814176"/>
    </source>
</evidence>
<dbReference type="GO" id="GO:0031440">
    <property type="term" value="P:regulation of mRNA 3'-end processing"/>
    <property type="evidence" value="ECO:0007669"/>
    <property type="project" value="TreeGrafter"/>
</dbReference>
<comment type="function">
    <text evidence="8">Necessary for efficient RNA polymerase II transcription elongation past template-encoded arresting sites.</text>
</comment>
<keyword evidence="5 7" id="KW-0539">Nucleus</keyword>
<evidence type="ECO:0000259" key="12">
    <source>
        <dbReference type="PROSITE" id="PS51321"/>
    </source>
</evidence>
<dbReference type="GO" id="GO:0003746">
    <property type="term" value="F:translation elongation factor activity"/>
    <property type="evidence" value="ECO:0007669"/>
    <property type="project" value="UniProtKB-KW"/>
</dbReference>
<sequence>MSAAELKSLVKALHGASTDEETVGVLKTLKQETKITEAVLRESKAGLAVGKLRTHASKDVADLAKEIVKKWKHEVEKEKQAKGGDAKASSTGKPQAMRKASTASTTASTARSAPSRTPSTPMTPSASFKGEVRNAKSDGVKMDVTGDKTRDKCIEIIYDALASDSGAPIELIMSRAKAIEALVLSEFGGTTAAYKSKLRSFFVNLKDKNNPTLRESVVSGDLPVQRFCKMSSQDMASEERKAADNKIKEENLHKALGAEEVQAETDAFQCGRCKQRKCRYRQAQTRSADEPMTTFVTCTVCNNRWKFS</sequence>
<dbReference type="SMART" id="SM00510">
    <property type="entry name" value="TFS2M"/>
    <property type="match status" value="1"/>
</dbReference>
<dbReference type="Proteomes" id="UP000298390">
    <property type="component" value="Unassembled WGS sequence"/>
</dbReference>
<accession>A0A4Y9Z4U6</accession>
<dbReference type="OrthoDB" id="44867at2759"/>
<keyword evidence="13" id="KW-0648">Protein biosynthesis</keyword>
<dbReference type="InterPro" id="IPR001222">
    <property type="entry name" value="Znf_TFIIS"/>
</dbReference>
<dbReference type="GO" id="GO:0006368">
    <property type="term" value="P:transcription elongation by RNA polymerase II"/>
    <property type="evidence" value="ECO:0007669"/>
    <property type="project" value="InterPro"/>
</dbReference>
<evidence type="ECO:0000256" key="1">
    <source>
        <dbReference type="ARBA" id="ARBA00004123"/>
    </source>
</evidence>
<protein>
    <recommendedName>
        <fullName evidence="8">Transcription elongation factor</fullName>
    </recommendedName>
</protein>
<gene>
    <name evidence="13" type="ORF">C8Q71DRAFT_746109</name>
    <name evidence="14" type="ORF">EVJ58_g630</name>
</gene>
<keyword evidence="8" id="KW-0805">Transcription regulation</keyword>
<dbReference type="Gene3D" id="2.20.25.10">
    <property type="match status" value="1"/>
</dbReference>
<dbReference type="AlphaFoldDB" id="A0A4Y9Z4U6"/>
<evidence type="ECO:0000313" key="14">
    <source>
        <dbReference type="EMBL" id="TFY69057.1"/>
    </source>
</evidence>
<evidence type="ECO:0000256" key="7">
    <source>
        <dbReference type="PROSITE-ProRule" id="PRU00649"/>
    </source>
</evidence>
<dbReference type="SMART" id="SM00440">
    <property type="entry name" value="ZnF_C2C2"/>
    <property type="match status" value="1"/>
</dbReference>
<keyword evidence="8" id="KW-0804">Transcription</keyword>
<comment type="subcellular location">
    <subcellularLocation>
        <location evidence="1 7 8">Nucleus</location>
    </subcellularLocation>
</comment>
<dbReference type="PANTHER" id="PTHR11477">
    <property type="entry name" value="TRANSCRIPTION FACTOR S-II ZINC FINGER DOMAIN-CONTAINING PROTEIN"/>
    <property type="match status" value="1"/>
</dbReference>
<dbReference type="GO" id="GO:0008270">
    <property type="term" value="F:zinc ion binding"/>
    <property type="evidence" value="ECO:0007669"/>
    <property type="project" value="UniProtKB-UniRule"/>
</dbReference>
<dbReference type="GO" id="GO:0031564">
    <property type="term" value="P:transcription antitermination"/>
    <property type="evidence" value="ECO:0007669"/>
    <property type="project" value="TreeGrafter"/>
</dbReference>
<evidence type="ECO:0000259" key="11">
    <source>
        <dbReference type="PROSITE" id="PS51319"/>
    </source>
</evidence>
<dbReference type="SUPFAM" id="SSF47676">
    <property type="entry name" value="Conserved domain common to transcription factors TFIIS, elongin A, CRSP70"/>
    <property type="match status" value="1"/>
</dbReference>
<dbReference type="InterPro" id="IPR036575">
    <property type="entry name" value="TFIIS_cen_dom_sf"/>
</dbReference>
<dbReference type="InterPro" id="IPR006289">
    <property type="entry name" value="TFSII"/>
</dbReference>
<dbReference type="GO" id="GO:0005634">
    <property type="term" value="C:nucleus"/>
    <property type="evidence" value="ECO:0007669"/>
    <property type="project" value="UniProtKB-SubCell"/>
</dbReference>
<evidence type="ECO:0000313" key="13">
    <source>
        <dbReference type="EMBL" id="KAH9840171.1"/>
    </source>
</evidence>
<dbReference type="Gene3D" id="1.10.472.30">
    <property type="entry name" value="Transcription elongation factor S-II, central domain"/>
    <property type="match status" value="1"/>
</dbReference>
<evidence type="ECO:0000256" key="5">
    <source>
        <dbReference type="ARBA" id="ARBA00023242"/>
    </source>
</evidence>
<dbReference type="Pfam" id="PF08711">
    <property type="entry name" value="Med26"/>
    <property type="match status" value="1"/>
</dbReference>
<keyword evidence="16" id="KW-1185">Reference proteome</keyword>
<keyword evidence="4 8" id="KW-0862">Zinc</keyword>
<organism evidence="14 15">
    <name type="scientific">Rhodofomes roseus</name>
    <dbReference type="NCBI Taxonomy" id="34475"/>
    <lineage>
        <taxon>Eukaryota</taxon>
        <taxon>Fungi</taxon>
        <taxon>Dikarya</taxon>
        <taxon>Basidiomycota</taxon>
        <taxon>Agaricomycotina</taxon>
        <taxon>Agaricomycetes</taxon>
        <taxon>Polyporales</taxon>
        <taxon>Rhodofomes</taxon>
    </lineage>
</organism>
<dbReference type="PIRSF" id="PIRSF006704">
    <property type="entry name" value="TF_IIS"/>
    <property type="match status" value="1"/>
</dbReference>
<evidence type="ECO:0000256" key="6">
    <source>
        <dbReference type="PROSITE-ProRule" id="PRU00472"/>
    </source>
</evidence>
<dbReference type="InterPro" id="IPR003617">
    <property type="entry name" value="TFIIS/CRSP70_N_sub"/>
</dbReference>
<feature type="region of interest" description="Disordered" evidence="9">
    <location>
        <begin position="75"/>
        <end position="134"/>
    </location>
</feature>
<evidence type="ECO:0000256" key="4">
    <source>
        <dbReference type="ARBA" id="ARBA00022833"/>
    </source>
</evidence>
<dbReference type="PROSITE" id="PS00466">
    <property type="entry name" value="ZF_TFIIS_1"/>
    <property type="match status" value="1"/>
</dbReference>
<feature type="domain" description="TFIIS-type" evidence="10">
    <location>
        <begin position="266"/>
        <end position="306"/>
    </location>
</feature>
<dbReference type="STRING" id="34475.A0A4Y9Z4U6"/>
<dbReference type="RefSeq" id="XP_047781821.1">
    <property type="nucleotide sequence ID" value="XM_047923053.1"/>
</dbReference>
<keyword evidence="3 6" id="KW-0863">Zinc-finger</keyword>
<dbReference type="GO" id="GO:0001139">
    <property type="term" value="F:RNA polymerase II complex recruiting activity"/>
    <property type="evidence" value="ECO:0007669"/>
    <property type="project" value="TreeGrafter"/>
</dbReference>
<name>A0A4Y9Z4U6_9APHY</name>